<evidence type="ECO:0000259" key="1">
    <source>
        <dbReference type="PROSITE" id="PS51387"/>
    </source>
</evidence>
<dbReference type="PANTHER" id="PTHR11748">
    <property type="entry name" value="D-LACTATE DEHYDROGENASE"/>
    <property type="match status" value="1"/>
</dbReference>
<dbReference type="Gene3D" id="3.30.465.10">
    <property type="match status" value="1"/>
</dbReference>
<evidence type="ECO:0000313" key="3">
    <source>
        <dbReference type="Proteomes" id="UP001596548"/>
    </source>
</evidence>
<keyword evidence="3" id="KW-1185">Reference proteome</keyword>
<dbReference type="InterPro" id="IPR006094">
    <property type="entry name" value="Oxid_FAD_bind_N"/>
</dbReference>
<dbReference type="InterPro" id="IPR016169">
    <property type="entry name" value="FAD-bd_PCMH_sub2"/>
</dbReference>
<sequence length="369" mass="38033">MALLDALLDALVDICGPDYARAGRSVDAVGGHRAGLVAVPATTQAVSDVLQLAAAESLRVVARGSGSKIDWGTPSSGVDLILDTGRLNGLWSHDVSAASVEVATGTPVRSLQAALALRGQRLPVDPPSRTATVGGMLAVNESGPLRYRFRTPAEHVDRVSYIDRAGDAGFSDGEGDSPGLAEIAGVITSALLRLQPLPRARRWVVAPASTPVQAAKLAAEAAQSGVSAIETDLPDDGEGVVAALFEDTDPYPLATAWKATVSPTAPSWWGRYPFTATDVALRLSVAPDDLAATVYALADAAGGPVPVRGSAGLGMVHAVLPGTIPADQVSRILDAVRHVLLARNGHAVVVAAPIALARQIEMASPHEFF</sequence>
<dbReference type="InterPro" id="IPR016166">
    <property type="entry name" value="FAD-bd_PCMH"/>
</dbReference>
<feature type="domain" description="FAD-binding PCMH-type" evidence="1">
    <location>
        <begin position="29"/>
        <end position="197"/>
    </location>
</feature>
<protein>
    <submittedName>
        <fullName evidence="2">FAD-binding oxidoreductase</fullName>
    </submittedName>
</protein>
<evidence type="ECO:0000313" key="2">
    <source>
        <dbReference type="EMBL" id="MFC7279821.1"/>
    </source>
</evidence>
<dbReference type="RefSeq" id="WP_378977510.1">
    <property type="nucleotide sequence ID" value="NZ_JBHTBJ010000061.1"/>
</dbReference>
<comment type="caution">
    <text evidence="2">The sequence shown here is derived from an EMBL/GenBank/DDBJ whole genome shotgun (WGS) entry which is preliminary data.</text>
</comment>
<dbReference type="PANTHER" id="PTHR11748:SF103">
    <property type="entry name" value="GLYCOLATE OXIDASE SUBUNIT GLCE"/>
    <property type="match status" value="1"/>
</dbReference>
<dbReference type="InterPro" id="IPR036318">
    <property type="entry name" value="FAD-bd_PCMH-like_sf"/>
</dbReference>
<gene>
    <name evidence="2" type="ORF">ACFQS1_38180</name>
</gene>
<reference evidence="3" key="1">
    <citation type="journal article" date="2019" name="Int. J. Syst. Evol. Microbiol.">
        <title>The Global Catalogue of Microorganisms (GCM) 10K type strain sequencing project: providing services to taxonomists for standard genome sequencing and annotation.</title>
        <authorList>
            <consortium name="The Broad Institute Genomics Platform"/>
            <consortium name="The Broad Institute Genome Sequencing Center for Infectious Disease"/>
            <person name="Wu L."/>
            <person name="Ma J."/>
        </authorList>
    </citation>
    <scope>NUCLEOTIDE SEQUENCE [LARGE SCALE GENOMIC DNA]</scope>
    <source>
        <strain evidence="3">XZYJT-10</strain>
    </source>
</reference>
<dbReference type="Pfam" id="PF01565">
    <property type="entry name" value="FAD_binding_4"/>
    <property type="match status" value="1"/>
</dbReference>
<proteinExistence type="predicted"/>
<dbReference type="Proteomes" id="UP001596548">
    <property type="component" value="Unassembled WGS sequence"/>
</dbReference>
<dbReference type="SUPFAM" id="SSF56176">
    <property type="entry name" value="FAD-binding/transporter-associated domain-like"/>
    <property type="match status" value="1"/>
</dbReference>
<dbReference type="EMBL" id="JBHTBJ010000061">
    <property type="protein sequence ID" value="MFC7279821.1"/>
    <property type="molecule type" value="Genomic_DNA"/>
</dbReference>
<organism evidence="2 3">
    <name type="scientific">Paractinoplanes rhizophilus</name>
    <dbReference type="NCBI Taxonomy" id="1416877"/>
    <lineage>
        <taxon>Bacteria</taxon>
        <taxon>Bacillati</taxon>
        <taxon>Actinomycetota</taxon>
        <taxon>Actinomycetes</taxon>
        <taxon>Micromonosporales</taxon>
        <taxon>Micromonosporaceae</taxon>
        <taxon>Paractinoplanes</taxon>
    </lineage>
</organism>
<dbReference type="PROSITE" id="PS51387">
    <property type="entry name" value="FAD_PCMH"/>
    <property type="match status" value="1"/>
</dbReference>
<accession>A0ABW2I4N0</accession>
<name>A0ABW2I4N0_9ACTN</name>